<feature type="region of interest" description="Disordered" evidence="1">
    <location>
        <begin position="1"/>
        <end position="105"/>
    </location>
</feature>
<dbReference type="GeneID" id="27316125"/>
<name>A0A0D1YHE3_9PEZI</name>
<feature type="compositionally biased region" description="Polar residues" evidence="1">
    <location>
        <begin position="1"/>
        <end position="17"/>
    </location>
</feature>
<feature type="compositionally biased region" description="Polar residues" evidence="1">
    <location>
        <begin position="125"/>
        <end position="136"/>
    </location>
</feature>
<accession>A0A0D1YHE3</accession>
<keyword evidence="3" id="KW-1185">Reference proteome</keyword>
<dbReference type="EMBL" id="KN847565">
    <property type="protein sequence ID" value="KIW00262.1"/>
    <property type="molecule type" value="Genomic_DNA"/>
</dbReference>
<dbReference type="InParanoid" id="A0A0D1YHE3"/>
<proteinExistence type="predicted"/>
<sequence length="215" mass="22916">MSSARTSSYRPAKQSVSPRIELNGSAMSGHAQQQRLRPARQSSATTASSQGPPGSLRLPGLPRFHPANFPSAYSSLQATPTSGMNSPQPPVSPRSQQRQYNEAQRALLSYQRDFYAQQLALTQANTTHKRQGSNGCTKPASPRLMPMNDSPGPVTPLELEADGYLTAGSGAVSQAEQAAYVERVIREQVDRMHGGNVSPGGSKVPSNPVTPVGSY</sequence>
<evidence type="ECO:0000313" key="2">
    <source>
        <dbReference type="EMBL" id="KIW00262.1"/>
    </source>
</evidence>
<dbReference type="VEuPathDB" id="FungiDB:PV09_08152"/>
<reference evidence="2 3" key="1">
    <citation type="submission" date="2015-01" db="EMBL/GenBank/DDBJ databases">
        <title>The Genome Sequence of Ochroconis gallopava CBS43764.</title>
        <authorList>
            <consortium name="The Broad Institute Genomics Platform"/>
            <person name="Cuomo C."/>
            <person name="de Hoog S."/>
            <person name="Gorbushina A."/>
            <person name="Stielow B."/>
            <person name="Teixiera M."/>
            <person name="Abouelleil A."/>
            <person name="Chapman S.B."/>
            <person name="Priest M."/>
            <person name="Young S.K."/>
            <person name="Wortman J."/>
            <person name="Nusbaum C."/>
            <person name="Birren B."/>
        </authorList>
    </citation>
    <scope>NUCLEOTIDE SEQUENCE [LARGE SCALE GENOMIC DNA]</scope>
    <source>
        <strain evidence="2 3">CBS 43764</strain>
    </source>
</reference>
<feature type="region of interest" description="Disordered" evidence="1">
    <location>
        <begin position="125"/>
        <end position="146"/>
    </location>
</feature>
<feature type="compositionally biased region" description="Polar residues" evidence="1">
    <location>
        <begin position="71"/>
        <end position="85"/>
    </location>
</feature>
<gene>
    <name evidence="2" type="ORF">PV09_08152</name>
</gene>
<evidence type="ECO:0000256" key="1">
    <source>
        <dbReference type="SAM" id="MobiDB-lite"/>
    </source>
</evidence>
<feature type="region of interest" description="Disordered" evidence="1">
    <location>
        <begin position="190"/>
        <end position="215"/>
    </location>
</feature>
<dbReference type="RefSeq" id="XP_016210131.1">
    <property type="nucleotide sequence ID" value="XM_016362011.1"/>
</dbReference>
<organism evidence="2 3">
    <name type="scientific">Verruconis gallopava</name>
    <dbReference type="NCBI Taxonomy" id="253628"/>
    <lineage>
        <taxon>Eukaryota</taxon>
        <taxon>Fungi</taxon>
        <taxon>Dikarya</taxon>
        <taxon>Ascomycota</taxon>
        <taxon>Pezizomycotina</taxon>
        <taxon>Dothideomycetes</taxon>
        <taxon>Pleosporomycetidae</taxon>
        <taxon>Venturiales</taxon>
        <taxon>Sympoventuriaceae</taxon>
        <taxon>Verruconis</taxon>
    </lineage>
</organism>
<dbReference type="HOGENOM" id="CLU_103049_0_0_1"/>
<dbReference type="AlphaFoldDB" id="A0A0D1YHE3"/>
<feature type="compositionally biased region" description="Low complexity" evidence="1">
    <location>
        <begin position="41"/>
        <end position="63"/>
    </location>
</feature>
<dbReference type="OrthoDB" id="5403157at2759"/>
<dbReference type="Proteomes" id="UP000053259">
    <property type="component" value="Unassembled WGS sequence"/>
</dbReference>
<protein>
    <submittedName>
        <fullName evidence="2">Uncharacterized protein</fullName>
    </submittedName>
</protein>
<evidence type="ECO:0000313" key="3">
    <source>
        <dbReference type="Proteomes" id="UP000053259"/>
    </source>
</evidence>